<feature type="region of interest" description="Disordered" evidence="1">
    <location>
        <begin position="262"/>
        <end position="281"/>
    </location>
</feature>
<protein>
    <submittedName>
        <fullName evidence="3">Uncharacterized protein</fullName>
    </submittedName>
</protein>
<feature type="compositionally biased region" description="Pro residues" evidence="1">
    <location>
        <begin position="263"/>
        <end position="279"/>
    </location>
</feature>
<evidence type="ECO:0000313" key="3">
    <source>
        <dbReference type="EMBL" id="MBC4016032.1"/>
    </source>
</evidence>
<keyword evidence="2" id="KW-0472">Membrane</keyword>
<reference evidence="3" key="1">
    <citation type="submission" date="2020-08" db="EMBL/GenBank/DDBJ databases">
        <authorList>
            <person name="Hu Y."/>
            <person name="Nguyen S.V."/>
            <person name="Li F."/>
            <person name="Fanning S."/>
        </authorList>
    </citation>
    <scope>NUCLEOTIDE SEQUENCE</scope>
    <source>
        <strain evidence="3">SYSU D8009</strain>
    </source>
</reference>
<proteinExistence type="predicted"/>
<evidence type="ECO:0000313" key="4">
    <source>
        <dbReference type="Proteomes" id="UP000600101"/>
    </source>
</evidence>
<dbReference type="RefSeq" id="WP_186770800.1">
    <property type="nucleotide sequence ID" value="NZ_JACOMF010000011.1"/>
</dbReference>
<accession>A0A9X0UD66</accession>
<keyword evidence="2" id="KW-1133">Transmembrane helix</keyword>
<dbReference type="Proteomes" id="UP000600101">
    <property type="component" value="Unassembled WGS sequence"/>
</dbReference>
<name>A0A9X0UD66_9PROT</name>
<dbReference type="Gene3D" id="2.60.120.380">
    <property type="match status" value="1"/>
</dbReference>
<sequence length="410" mass="43537">MPTRRIAVTGSAEYQALGAGGTLAVDHWDALTAQIGAELSPAHAALFAEPQRDAARGEIDWYAEGSGTAARADTLPEAEREALLARWHAMREEIRALAGRIGSRPDASSRFMATLIQAALTLPAPEARNLWRIDGRPVLVAWGHERAGVAAAAETLTGRMAAADVPMQILPPPAPPVPPGPRLWPLVAALAGALALLLLALLFAWRDPFGLLRPQESACVASPEDLAALAGLREASEREGALRRELARLVTDAAARRATCAPVPAPTPVAPPATAPEPPRNADLERAAREGGQTGQLQIVLAWEGNSDLDLHVTCPNGARLFWGARRICGGELDVDANAERQMSSPVENARWATPASGTYRVEVMNYAPRGQNAVPFRVTIRQAGREDRVVTGIGRAGADRQPVTTVEVP</sequence>
<dbReference type="EMBL" id="JACOMF010000011">
    <property type="protein sequence ID" value="MBC4016032.1"/>
    <property type="molecule type" value="Genomic_DNA"/>
</dbReference>
<feature type="transmembrane region" description="Helical" evidence="2">
    <location>
        <begin position="183"/>
        <end position="205"/>
    </location>
</feature>
<organism evidence="3 4">
    <name type="scientific">Siccirubricoccus deserti</name>
    <dbReference type="NCBI Taxonomy" id="2013562"/>
    <lineage>
        <taxon>Bacteria</taxon>
        <taxon>Pseudomonadati</taxon>
        <taxon>Pseudomonadota</taxon>
        <taxon>Alphaproteobacteria</taxon>
        <taxon>Acetobacterales</taxon>
        <taxon>Roseomonadaceae</taxon>
        <taxon>Siccirubricoccus</taxon>
    </lineage>
</organism>
<comment type="caution">
    <text evidence="3">The sequence shown here is derived from an EMBL/GenBank/DDBJ whole genome shotgun (WGS) entry which is preliminary data.</text>
</comment>
<keyword evidence="4" id="KW-1185">Reference proteome</keyword>
<evidence type="ECO:0000256" key="2">
    <source>
        <dbReference type="SAM" id="Phobius"/>
    </source>
</evidence>
<gene>
    <name evidence="3" type="ORF">H7965_11925</name>
</gene>
<evidence type="ECO:0000256" key="1">
    <source>
        <dbReference type="SAM" id="MobiDB-lite"/>
    </source>
</evidence>
<keyword evidence="2" id="KW-0812">Transmembrane</keyword>
<dbReference type="AlphaFoldDB" id="A0A9X0UD66"/>